<reference evidence="2 3" key="1">
    <citation type="submission" date="2020-10" db="EMBL/GenBank/DDBJ databases">
        <title>Complete genome sequence of Paludibaculum fermentans P105T, a facultatively anaerobic acidobacterium capable of dissimilatory Fe(III) reduction.</title>
        <authorList>
            <person name="Dedysh S.N."/>
            <person name="Beletsky A.V."/>
            <person name="Kulichevskaya I.S."/>
            <person name="Mardanov A.V."/>
            <person name="Ravin N.V."/>
        </authorList>
    </citation>
    <scope>NUCLEOTIDE SEQUENCE [LARGE SCALE GENOMIC DNA]</scope>
    <source>
        <strain evidence="2 3">P105</strain>
    </source>
</reference>
<dbReference type="Gene3D" id="2.120.10.10">
    <property type="match status" value="1"/>
</dbReference>
<dbReference type="InterPro" id="IPR036278">
    <property type="entry name" value="Sialidase_sf"/>
</dbReference>
<dbReference type="InterPro" id="IPR011040">
    <property type="entry name" value="Sialidase"/>
</dbReference>
<name>A0A7S7NN32_PALFE</name>
<dbReference type="SUPFAM" id="SSF50939">
    <property type="entry name" value="Sialidases"/>
    <property type="match status" value="1"/>
</dbReference>
<feature type="domain" description="Sialidase" evidence="1">
    <location>
        <begin position="97"/>
        <end position="342"/>
    </location>
</feature>
<dbReference type="Proteomes" id="UP000593892">
    <property type="component" value="Chromosome"/>
</dbReference>
<gene>
    <name evidence="2" type="ORF">IRI77_25640</name>
</gene>
<dbReference type="CDD" id="cd15482">
    <property type="entry name" value="Sialidase_non-viral"/>
    <property type="match status" value="1"/>
</dbReference>
<dbReference type="KEGG" id="pfer:IRI77_25640"/>
<dbReference type="Pfam" id="PF13088">
    <property type="entry name" value="BNR_2"/>
    <property type="match status" value="1"/>
</dbReference>
<sequence>MALRLTRRTVLAGMGSTLWAAPVQAPRHKVVYREGGRFGGWPANHGIWSWGQEILVGFSAAYFKKMPMDRHQYDSSKPEEPRLARSLDGGETWAIEAPKSLLPPEQGGGAAVPLTQPMDFTAPGFAMTLRFSGVHTGPSRLWHTENRGKDWAGPFELPMFGRKGIAARTDYVVLGRRDALAFVTAAKENGREGRPLCIRTQDGGVTWNVQGWIGPEPPLFSIMPSTVRLPGGRLLTSVRVKKDDKTDWIELWASDDLGKNWTLVTRPVQFTGGFSGNPPSMLRLKDGRLCLTYGYRGEPYGIRAVLSDDDGMTWSKDIILRQDGAAWDLGYTRTVQRPDGKLVTVYYFPEQAQTERVIAATIWSADKGL</sequence>
<organism evidence="2 3">
    <name type="scientific">Paludibaculum fermentans</name>
    <dbReference type="NCBI Taxonomy" id="1473598"/>
    <lineage>
        <taxon>Bacteria</taxon>
        <taxon>Pseudomonadati</taxon>
        <taxon>Acidobacteriota</taxon>
        <taxon>Terriglobia</taxon>
        <taxon>Bryobacterales</taxon>
        <taxon>Bryobacteraceae</taxon>
        <taxon>Paludibaculum</taxon>
    </lineage>
</organism>
<evidence type="ECO:0000259" key="1">
    <source>
        <dbReference type="Pfam" id="PF13088"/>
    </source>
</evidence>
<proteinExistence type="predicted"/>
<keyword evidence="3" id="KW-1185">Reference proteome</keyword>
<dbReference type="RefSeq" id="WP_194447843.1">
    <property type="nucleotide sequence ID" value="NZ_CP063849.1"/>
</dbReference>
<dbReference type="AlphaFoldDB" id="A0A7S7NN32"/>
<evidence type="ECO:0000313" key="2">
    <source>
        <dbReference type="EMBL" id="QOY86174.1"/>
    </source>
</evidence>
<accession>A0A7S7NN32</accession>
<protein>
    <submittedName>
        <fullName evidence="2">Exo-alpha-sialidase</fullName>
    </submittedName>
</protein>
<evidence type="ECO:0000313" key="3">
    <source>
        <dbReference type="Proteomes" id="UP000593892"/>
    </source>
</evidence>
<dbReference type="EMBL" id="CP063849">
    <property type="protein sequence ID" value="QOY86174.1"/>
    <property type="molecule type" value="Genomic_DNA"/>
</dbReference>